<comment type="caution">
    <text evidence="3">The sequence shown here is derived from an EMBL/GenBank/DDBJ whole genome shotgun (WGS) entry which is preliminary data.</text>
</comment>
<evidence type="ECO:0000313" key="4">
    <source>
        <dbReference type="Proteomes" id="UP000557872"/>
    </source>
</evidence>
<feature type="chain" id="PRO_5032772268" evidence="1">
    <location>
        <begin position="23"/>
        <end position="261"/>
    </location>
</feature>
<sequence length="261" mass="27402">MKKYTILLLASGASMLATPTQAATVFATFQDGVDGYAGTRDTSLVQESPNNNYGDRVNVLIGAHGSGRQRAGVIGFDVTSLNGLYSTIASVKLEFTVGVTTAGTNTWQLNLLREGNADWVEGSSNGEAEAGTATWNKKNTANWLGGNSGARLATDVYGSMASMTFTNGSTVTGNKVMVTLDPSSLDESVNTLDEMMNLWSGGTNAGIQIYGGSGQWSVDSKDNAVVANRPKLIVEYTPIPEPHSAALLGLGGVALVLRRRK</sequence>
<organism evidence="3 4">
    <name type="scientific">Oceaniferula marina</name>
    <dbReference type="NCBI Taxonomy" id="2748318"/>
    <lineage>
        <taxon>Bacteria</taxon>
        <taxon>Pseudomonadati</taxon>
        <taxon>Verrucomicrobiota</taxon>
        <taxon>Verrucomicrobiia</taxon>
        <taxon>Verrucomicrobiales</taxon>
        <taxon>Verrucomicrobiaceae</taxon>
        <taxon>Oceaniferula</taxon>
    </lineage>
</organism>
<dbReference type="InterPro" id="IPR013424">
    <property type="entry name" value="Ice-binding_C"/>
</dbReference>
<protein>
    <submittedName>
        <fullName evidence="3">PEP-CTERM sorting domain-containing protein</fullName>
    </submittedName>
</protein>
<evidence type="ECO:0000313" key="3">
    <source>
        <dbReference type="EMBL" id="NWK56651.1"/>
    </source>
</evidence>
<gene>
    <name evidence="3" type="ORF">HW115_13595</name>
</gene>
<reference evidence="3 4" key="1">
    <citation type="submission" date="2020-07" db="EMBL/GenBank/DDBJ databases">
        <title>Roseicoccus Jingziensis gen. nov., sp. nov., isolated from coastal seawater.</title>
        <authorList>
            <person name="Feng X."/>
        </authorList>
    </citation>
    <scope>NUCLEOTIDE SEQUENCE [LARGE SCALE GENOMIC DNA]</scope>
    <source>
        <strain evidence="3 4">N1E253</strain>
    </source>
</reference>
<accession>A0A851GLD9</accession>
<dbReference type="AlphaFoldDB" id="A0A851GLD9"/>
<dbReference type="Pfam" id="PF07589">
    <property type="entry name" value="PEP-CTERM"/>
    <property type="match status" value="1"/>
</dbReference>
<dbReference type="Proteomes" id="UP000557872">
    <property type="component" value="Unassembled WGS sequence"/>
</dbReference>
<dbReference type="NCBIfam" id="NF033679">
    <property type="entry name" value="DNRLRE_dom"/>
    <property type="match status" value="1"/>
</dbReference>
<dbReference type="EMBL" id="JACBAZ010000005">
    <property type="protein sequence ID" value="NWK56651.1"/>
    <property type="molecule type" value="Genomic_DNA"/>
</dbReference>
<name>A0A851GLD9_9BACT</name>
<keyword evidence="1" id="KW-0732">Signal</keyword>
<dbReference type="RefSeq" id="WP_178933542.1">
    <property type="nucleotide sequence ID" value="NZ_JACBAZ010000005.1"/>
</dbReference>
<feature type="domain" description="Ice-binding protein C-terminal" evidence="2">
    <location>
        <begin position="238"/>
        <end position="260"/>
    </location>
</feature>
<evidence type="ECO:0000256" key="1">
    <source>
        <dbReference type="SAM" id="SignalP"/>
    </source>
</evidence>
<keyword evidence="4" id="KW-1185">Reference proteome</keyword>
<evidence type="ECO:0000259" key="2">
    <source>
        <dbReference type="Pfam" id="PF07589"/>
    </source>
</evidence>
<dbReference type="NCBIfam" id="TIGR02595">
    <property type="entry name" value="PEP_CTERM"/>
    <property type="match status" value="1"/>
</dbReference>
<proteinExistence type="predicted"/>
<feature type="signal peptide" evidence="1">
    <location>
        <begin position="1"/>
        <end position="22"/>
    </location>
</feature>